<evidence type="ECO:0000256" key="1">
    <source>
        <dbReference type="ARBA" id="ARBA00022723"/>
    </source>
</evidence>
<dbReference type="InterPro" id="IPR001650">
    <property type="entry name" value="Helicase_C-like"/>
</dbReference>
<evidence type="ECO:0000256" key="3">
    <source>
        <dbReference type="ARBA" id="ARBA00022771"/>
    </source>
</evidence>
<dbReference type="SMART" id="SM00297">
    <property type="entry name" value="BROMO"/>
    <property type="match status" value="1"/>
</dbReference>
<dbReference type="CDD" id="cd15565">
    <property type="entry name" value="PHD2_NSD"/>
    <property type="match status" value="1"/>
</dbReference>
<dbReference type="Pfam" id="PF00271">
    <property type="entry name" value="Helicase_C"/>
    <property type="match status" value="1"/>
</dbReference>
<feature type="compositionally biased region" description="Basic residues" evidence="9">
    <location>
        <begin position="1957"/>
        <end position="1968"/>
    </location>
</feature>
<feature type="region of interest" description="Disordered" evidence="9">
    <location>
        <begin position="914"/>
        <end position="936"/>
    </location>
</feature>
<feature type="region of interest" description="Disordered" evidence="9">
    <location>
        <begin position="2255"/>
        <end position="2281"/>
    </location>
</feature>
<dbReference type="GO" id="GO:0005634">
    <property type="term" value="C:nucleus"/>
    <property type="evidence" value="ECO:0007669"/>
    <property type="project" value="TreeGrafter"/>
</dbReference>
<dbReference type="SMART" id="SM00184">
    <property type="entry name" value="RING"/>
    <property type="match status" value="4"/>
</dbReference>
<feature type="domain" description="Helicase ATP-binding" evidence="13">
    <location>
        <begin position="1220"/>
        <end position="1400"/>
    </location>
</feature>
<feature type="region of interest" description="Disordered" evidence="9">
    <location>
        <begin position="2195"/>
        <end position="2238"/>
    </location>
</feature>
<keyword evidence="2" id="KW-0677">Repeat</keyword>
<dbReference type="InterPro" id="IPR019786">
    <property type="entry name" value="Zinc_finger_PHD-type_CS"/>
</dbReference>
<dbReference type="InterPro" id="IPR014001">
    <property type="entry name" value="Helicase_ATP-bd"/>
</dbReference>
<feature type="domain" description="PHD-type" evidence="15">
    <location>
        <begin position="2282"/>
        <end position="2388"/>
    </location>
</feature>
<organism evidence="16 17">
    <name type="scientific">Phytophthora cactorum</name>
    <dbReference type="NCBI Taxonomy" id="29920"/>
    <lineage>
        <taxon>Eukaryota</taxon>
        <taxon>Sar</taxon>
        <taxon>Stramenopiles</taxon>
        <taxon>Oomycota</taxon>
        <taxon>Peronosporomycetes</taxon>
        <taxon>Peronosporales</taxon>
        <taxon>Peronosporaceae</taxon>
        <taxon>Phytophthora</taxon>
    </lineage>
</organism>
<dbReference type="InterPro" id="IPR001487">
    <property type="entry name" value="Bromodomain"/>
</dbReference>
<evidence type="ECO:0000256" key="6">
    <source>
        <dbReference type="ARBA" id="ARBA00023242"/>
    </source>
</evidence>
<comment type="caution">
    <text evidence="16">The sequence shown here is derived from an EMBL/GenBank/DDBJ whole genome shotgun (WGS) entry which is preliminary data.</text>
</comment>
<dbReference type="SMART" id="SM00228">
    <property type="entry name" value="PDZ"/>
    <property type="match status" value="1"/>
</dbReference>
<dbReference type="GO" id="GO:0003682">
    <property type="term" value="F:chromatin binding"/>
    <property type="evidence" value="ECO:0007669"/>
    <property type="project" value="TreeGrafter"/>
</dbReference>
<dbReference type="Pfam" id="PF22908">
    <property type="entry name" value="PHD_NSD"/>
    <property type="match status" value="1"/>
</dbReference>
<dbReference type="SMART" id="SM00490">
    <property type="entry name" value="HELICc"/>
    <property type="match status" value="1"/>
</dbReference>
<feature type="region of interest" description="Disordered" evidence="9">
    <location>
        <begin position="2451"/>
        <end position="2547"/>
    </location>
</feature>
<feature type="domain" description="PHD-type" evidence="11">
    <location>
        <begin position="580"/>
        <end position="630"/>
    </location>
</feature>
<dbReference type="PROSITE" id="PS01359">
    <property type="entry name" value="ZF_PHD_1"/>
    <property type="match status" value="3"/>
</dbReference>
<dbReference type="PROSITE" id="PS50016">
    <property type="entry name" value="ZF_PHD_2"/>
    <property type="match status" value="3"/>
</dbReference>
<dbReference type="Pfam" id="PF23011">
    <property type="entry name" value="PHD-1st_NSD"/>
    <property type="match status" value="1"/>
</dbReference>
<keyword evidence="5" id="KW-0862">Zinc</keyword>
<evidence type="ECO:0000313" key="16">
    <source>
        <dbReference type="EMBL" id="KAG6973700.1"/>
    </source>
</evidence>
<dbReference type="GO" id="GO:0005524">
    <property type="term" value="F:ATP binding"/>
    <property type="evidence" value="ECO:0007669"/>
    <property type="project" value="InterPro"/>
</dbReference>
<dbReference type="SMART" id="SM00298">
    <property type="entry name" value="CHROMO"/>
    <property type="match status" value="2"/>
</dbReference>
<feature type="region of interest" description="Disordered" evidence="9">
    <location>
        <begin position="1172"/>
        <end position="1199"/>
    </location>
</feature>
<evidence type="ECO:0000256" key="9">
    <source>
        <dbReference type="SAM" id="MobiDB-lite"/>
    </source>
</evidence>
<dbReference type="EMBL" id="JAENGZ010000016">
    <property type="protein sequence ID" value="KAG6973700.1"/>
    <property type="molecule type" value="Genomic_DNA"/>
</dbReference>
<feature type="region of interest" description="Disordered" evidence="9">
    <location>
        <begin position="867"/>
        <end position="897"/>
    </location>
</feature>
<dbReference type="InterPro" id="IPR059153">
    <property type="entry name" value="NSD_PHD-1st"/>
</dbReference>
<keyword evidence="6" id="KW-0539">Nucleus</keyword>
<feature type="region of interest" description="Disordered" evidence="9">
    <location>
        <begin position="661"/>
        <end position="704"/>
    </location>
</feature>
<dbReference type="CDD" id="cd18793">
    <property type="entry name" value="SF2_C_SNF"/>
    <property type="match status" value="1"/>
</dbReference>
<feature type="compositionally biased region" description="Basic and acidic residues" evidence="9">
    <location>
        <begin position="249"/>
        <end position="262"/>
    </location>
</feature>
<dbReference type="CDD" id="cd15566">
    <property type="entry name" value="PHD3_NSD"/>
    <property type="match status" value="1"/>
</dbReference>
<evidence type="ECO:0000256" key="7">
    <source>
        <dbReference type="PROSITE-ProRule" id="PRU00035"/>
    </source>
</evidence>
<dbReference type="InterPro" id="IPR001841">
    <property type="entry name" value="Znf_RING"/>
</dbReference>
<feature type="region of interest" description="Disordered" evidence="9">
    <location>
        <begin position="1749"/>
        <end position="1774"/>
    </location>
</feature>
<dbReference type="VEuPathDB" id="FungiDB:PC110_g6294"/>
<dbReference type="GO" id="GO:0140658">
    <property type="term" value="F:ATP-dependent chromatin remodeler activity"/>
    <property type="evidence" value="ECO:0007669"/>
    <property type="project" value="TreeGrafter"/>
</dbReference>
<feature type="compositionally biased region" description="Acidic residues" evidence="9">
    <location>
        <begin position="877"/>
        <end position="897"/>
    </location>
</feature>
<dbReference type="GO" id="GO:0016887">
    <property type="term" value="F:ATP hydrolysis activity"/>
    <property type="evidence" value="ECO:0007669"/>
    <property type="project" value="InterPro"/>
</dbReference>
<evidence type="ECO:0000259" key="13">
    <source>
        <dbReference type="PROSITE" id="PS51192"/>
    </source>
</evidence>
<feature type="domain" description="Helicase C-terminal" evidence="14">
    <location>
        <begin position="1536"/>
        <end position="1692"/>
    </location>
</feature>
<dbReference type="Pfam" id="PF00005">
    <property type="entry name" value="ABC_tran"/>
    <property type="match status" value="1"/>
</dbReference>
<dbReference type="Pfam" id="PF00439">
    <property type="entry name" value="Bromodomain"/>
    <property type="match status" value="1"/>
</dbReference>
<gene>
    <name evidence="16" type="ORF">JG687_00000782</name>
</gene>
<feature type="region of interest" description="Disordered" evidence="9">
    <location>
        <begin position="1920"/>
        <end position="1976"/>
    </location>
</feature>
<dbReference type="GO" id="GO:0042393">
    <property type="term" value="F:histone binding"/>
    <property type="evidence" value="ECO:0007669"/>
    <property type="project" value="TreeGrafter"/>
</dbReference>
<dbReference type="InterPro" id="IPR055197">
    <property type="entry name" value="PHDvar_NSD"/>
</dbReference>
<dbReference type="PANTHER" id="PTHR45623">
    <property type="entry name" value="CHROMODOMAIN-HELICASE-DNA-BINDING PROTEIN 3-RELATED-RELATED"/>
    <property type="match status" value="1"/>
</dbReference>
<dbReference type="PROSITE" id="PS51192">
    <property type="entry name" value="HELICASE_ATP_BIND_1"/>
    <property type="match status" value="1"/>
</dbReference>
<name>A0A8T1V2Q3_9STRA</name>
<keyword evidence="7" id="KW-0103">Bromodomain</keyword>
<evidence type="ECO:0008006" key="18">
    <source>
        <dbReference type="Google" id="ProtNLM"/>
    </source>
</evidence>
<dbReference type="PROSITE" id="PS50014">
    <property type="entry name" value="BROMODOMAIN_2"/>
    <property type="match status" value="1"/>
</dbReference>
<dbReference type="InterPro" id="IPR034732">
    <property type="entry name" value="EPHD"/>
</dbReference>
<feature type="compositionally biased region" description="Low complexity" evidence="9">
    <location>
        <begin position="2220"/>
        <end position="2235"/>
    </location>
</feature>
<feature type="compositionally biased region" description="Basic and acidic residues" evidence="9">
    <location>
        <begin position="927"/>
        <end position="936"/>
    </location>
</feature>
<accession>A0A8T1V2Q3</accession>
<dbReference type="CDD" id="cd04369">
    <property type="entry name" value="Bromodomain"/>
    <property type="match status" value="1"/>
</dbReference>
<dbReference type="InterPro" id="IPR003439">
    <property type="entry name" value="ABC_transporter-like_ATP-bd"/>
</dbReference>
<protein>
    <recommendedName>
        <fullName evidence="18">Chromodomain-helicase-DNA-binding protein 9</fullName>
    </recommendedName>
</protein>
<dbReference type="PANTHER" id="PTHR45623:SF11">
    <property type="entry name" value="KISMET, ISOFORM C"/>
    <property type="match status" value="1"/>
</dbReference>
<feature type="domain" description="PHD-type" evidence="11">
    <location>
        <begin position="1990"/>
        <end position="2037"/>
    </location>
</feature>
<reference evidence="16" key="1">
    <citation type="submission" date="2021-01" db="EMBL/GenBank/DDBJ databases">
        <title>Phytophthora aleatoria, a newly-described species from Pinus radiata is distinct from Phytophthora cactorum isolates based on comparative genomics.</title>
        <authorList>
            <person name="Mcdougal R."/>
            <person name="Panda P."/>
            <person name="Williams N."/>
            <person name="Studholme D.J."/>
        </authorList>
    </citation>
    <scope>NUCLEOTIDE SEQUENCE</scope>
    <source>
        <strain evidence="16">NZFS 3830</strain>
    </source>
</reference>
<evidence type="ECO:0000313" key="17">
    <source>
        <dbReference type="Proteomes" id="UP000688947"/>
    </source>
</evidence>
<dbReference type="Pfam" id="PF23004">
    <property type="entry name" value="PHDvar_NSD"/>
    <property type="match status" value="1"/>
</dbReference>
<evidence type="ECO:0000256" key="2">
    <source>
        <dbReference type="ARBA" id="ARBA00022737"/>
    </source>
</evidence>
<dbReference type="InterPro" id="IPR023780">
    <property type="entry name" value="Chromo_domain"/>
</dbReference>
<keyword evidence="3 8" id="KW-0863">Zinc-finger</keyword>
<feature type="domain" description="Bromo" evidence="10">
    <location>
        <begin position="448"/>
        <end position="522"/>
    </location>
</feature>
<dbReference type="VEuPathDB" id="FungiDB:PC110_g6293"/>
<dbReference type="InterPro" id="IPR000953">
    <property type="entry name" value="Chromo/chromo_shadow_dom"/>
</dbReference>
<dbReference type="InterPro" id="IPR001965">
    <property type="entry name" value="Znf_PHD"/>
</dbReference>
<evidence type="ECO:0000259" key="10">
    <source>
        <dbReference type="PROSITE" id="PS50014"/>
    </source>
</evidence>
<keyword evidence="4" id="KW-0378">Hydrolase</keyword>
<evidence type="ECO:0000256" key="8">
    <source>
        <dbReference type="PROSITE-ProRule" id="PRU00146"/>
    </source>
</evidence>
<sequence>MQFPDGFGTLVGMKDGQLSGGQKQRIAIARAIVKNPSILLLDEATSALDLESEKIVQEALDKVMAMQRRTAIVIAHRLSTIRHANKISVVNGGKNAEQGTHLVHPSLLHRVCVWKRGSWRAAIQSQIKTALMTISLVLLLFEVAAPTNQQQETSIAMPAPVTTTEQMITVADTATSASQQEEAPAAASVSVDAAEQMTTIAVTAPPASQQEETPAVTPAPVDAPEQKITVAEPDPSPVSAGADAVKATVKTESKTKSEDSDKRRKRRASKKVKYVEEDDISEGEEAIIADKKKRAQQLDYQLRTDVGYPQLDQIVGRRTNESSGLVEYLCKFLGRSYLHLYWLTFDELELFIPEGYQKFHRVHVYDRKLRREGYQPVDEVDDLEANKLTVEKILNHKVDPADHLDEQIEKRRHQLKFEPKFPRVTDYFLMNNADIIQERMQGIVTKLTKELGGDIFQHPVDVEEVPDYLNFITNPMDLGSISTRLGRESYYIGPSAVSLFASDVRLVFQNCKTYNAEGSDIWRVADELLRTFEKWFYDWILSPSAWLKLPPSGDVEEDQRLQKEFRAEAEDFYDVWAPWRVGCSVCGNNNHSEELLLCDQCDGEVHMHCATPKITELPEGEWFCGYCRARTKFTGKMEKAKQDYAENKLKTIEIESSTGIAAPSHADKKTTTASTHAPNILMERADGEGKVNKKTSKRSPKGINATKSLAPISMKDRAATFFLVKWVGMSVRFSTWERPEDIGDDEQIQRYFKFSRVPSAKEVRETTCQLPCCAKRHQYALATTTSGNRCCEKDRFCTLGNGHEGDCSRSIKALGGAYGSNAYQRLHMQEQVKAQLFAFHCLLNNHTPDKDVLKQCGMYTNAFVTTKQHSAPKASKEDDDEDYSDEDGDSSDDDADFDAETDFLNRPAFYPGILTLENDDDANDDETGGHKKKTEEEVGEVLSSIVEHVALGYPTKLETVSAEFRFDATYPATAFNELPAFTEYCVILGRSPFGLGMRLGISSNSNVSVLGFQVLANGMIGPAQASGAISIGDVLVAVNNISVAGRSFQDVVTLIGASPHQVLFHFHSPRPAFMYPPYCQAKQVTKIRLEKIPDDAAPEGSKYADYSYNKYKRMLKVGIADPDVASSASTQTLMQHANYIAPSGPMQHLYAGVVDNSIDPHEHFASFLPERSSAARSGPHDKSPGSSGDTNEFVPYEQSPTYKGGRTLRAYQVEGLNWMVSCIKAQRSCILADEMGLGKTVQIVSLIEHMKSEESIRGPYLIVVPLSTIQHWRREIESWTDLNVCVYHDIGDRSTKFTAKDMRAVIRDQEWYYPGLGNSIFKFHILLTTFETILADFEEFEHIHWRLVVVDEAHRLKSAGSRVLKMMRVLHVDRKVLLTGTPLQNNTQELWVLLNYLEPVKFASMEEFNQDFGKLHSQEQVVRLQQLLAPYILRRVKEDVEKSIPPKEETIISVELTTLQKQYYRAIYDKNKSFLYRGTKNGLPTLNNIQLQLRKCCNHPFLIKGVEERELDELGSNPTPAQVMEKTIECSGKMMLVSKLIPKLKRDGHKILIFSQFLKQLDLLERYCEANSFVFERLDGSTGGSVRQSAIDRFSRPHSKSFIFLLSTKAGGVGINLIAADTVIIFDSDWNPMNDLQAQSRCHRIGQKKSVQIYRLVTHNTYESEMFDRASRKLGLEHAVLGTASFNENSQITKPSAEQLVELLKRGAYALIEDDDTASKEFAERDIETILKENARVLVVGGGGSNANKGANDEVGGVASPKQRKSPMKSLKRKSLGGMAVDRSSFVAEGATGELSVDDPNFWEKVLPGAVSVEMLSLKLEDGSAVNSRQSKIKFISNLDIALTSLVAEMSSGNSSDDGRAGSRDIQHEYDIAIQVLNTVSSKYRDEFSNDQIDLVKGYLSKLEKSRVRSCRLAPARTNMFQDEDFDTPKKKRRRRSTPAGSRAGSSEDEAYGNTPVKKRGRGRPPKHPRIEDANPPVALFQGGIINESDDLCTLCGDGGLILLCDGPCHRSFHLECVGMKDEPNDEQWLCPDCAEGRHMCLICKQVGEMGVEFGVTQCSVAKCGRFYHKGCLAENPRVEWVGKKRFRCPSHFCHACTKTSTSQATVNSNKKSDDKTGLVSCIHCSQAFHPECIPSADKFIRLSKNLMICANHVDGKKAPASAKRATSSGSATVAQPAGAVLAAVAIQQRQEIPQHIPLDEDDSEQPEQASSKRKRASSLKRPSSGSKKSKSAQSTNRIAKPKICALCHRGNMMGGGTDSQELPAPPTAKQGADSTGTDTADMALEGPFIEAPVRLKYADKPNESVYVHLNCAVHSPEVYVKADGLIMNLPKAIKRGRQLKCTSCHKFGATVGCVVAKCRRNYHLRCAVESGGEIDGTTYALYCKPHAAARKEPTRVCVCDASEEDPKLTLVCSSCDTKFHPKCVNMSERHAARMAKTWVCSVCDGSAAAKPTTPTHVPAKAASTKPAPKSKSSSSNDSAKTTTKTASKKKSNDNAESADVSPPKRKKAKKNRLSMPRNKSRPKTNGTNHGISPHMADSDSGASTDE</sequence>
<dbReference type="SMART" id="SM00487">
    <property type="entry name" value="DEXDc"/>
    <property type="match status" value="1"/>
</dbReference>
<evidence type="ECO:0000259" key="14">
    <source>
        <dbReference type="PROSITE" id="PS51194"/>
    </source>
</evidence>
<evidence type="ECO:0000259" key="11">
    <source>
        <dbReference type="PROSITE" id="PS50016"/>
    </source>
</evidence>
<dbReference type="InterPro" id="IPR049730">
    <property type="entry name" value="SNF2/RAD54-like_C"/>
</dbReference>
<evidence type="ECO:0000259" key="12">
    <source>
        <dbReference type="PROSITE" id="PS50106"/>
    </source>
</evidence>
<feature type="domain" description="PDZ" evidence="12">
    <location>
        <begin position="985"/>
        <end position="1070"/>
    </location>
</feature>
<evidence type="ECO:0000259" key="15">
    <source>
        <dbReference type="PROSITE" id="PS51805"/>
    </source>
</evidence>
<dbReference type="InterPro" id="IPR019787">
    <property type="entry name" value="Znf_PHD-finger"/>
</dbReference>
<dbReference type="InterPro" id="IPR055198">
    <property type="entry name" value="NSD_PHD"/>
</dbReference>
<feature type="compositionally biased region" description="Low complexity" evidence="9">
    <location>
        <begin position="2459"/>
        <end position="2486"/>
    </location>
</feature>
<dbReference type="PROSITE" id="PS51805">
    <property type="entry name" value="EPHD"/>
    <property type="match status" value="1"/>
</dbReference>
<dbReference type="Pfam" id="PF13771">
    <property type="entry name" value="zf-HC5HC2H"/>
    <property type="match status" value="1"/>
</dbReference>
<feature type="region of interest" description="Disordered" evidence="9">
    <location>
        <begin position="230"/>
        <end position="271"/>
    </location>
</feature>
<dbReference type="CDD" id="cd15568">
    <property type="entry name" value="PHD5_NSD"/>
    <property type="match status" value="1"/>
</dbReference>
<dbReference type="InterPro" id="IPR001478">
    <property type="entry name" value="PDZ"/>
</dbReference>
<feature type="compositionally biased region" description="Basic residues" evidence="9">
    <location>
        <begin position="1762"/>
        <end position="1774"/>
    </location>
</feature>
<dbReference type="OrthoDB" id="5857104at2759"/>
<feature type="compositionally biased region" description="Acidic residues" evidence="9">
    <location>
        <begin position="917"/>
        <end position="926"/>
    </location>
</feature>
<evidence type="ECO:0000256" key="4">
    <source>
        <dbReference type="ARBA" id="ARBA00022801"/>
    </source>
</evidence>
<dbReference type="InterPro" id="IPR000330">
    <property type="entry name" value="SNF2_N"/>
</dbReference>
<dbReference type="PROSITE" id="PS51194">
    <property type="entry name" value="HELICASE_CTER"/>
    <property type="match status" value="1"/>
</dbReference>
<keyword evidence="1" id="KW-0479">Metal-binding</keyword>
<dbReference type="Pfam" id="PF00176">
    <property type="entry name" value="SNF2-rel_dom"/>
    <property type="match status" value="1"/>
</dbReference>
<dbReference type="PROSITE" id="PS50106">
    <property type="entry name" value="PDZ"/>
    <property type="match status" value="1"/>
</dbReference>
<feature type="compositionally biased region" description="Basic residues" evidence="9">
    <location>
        <begin position="2504"/>
        <end position="2523"/>
    </location>
</feature>
<dbReference type="GO" id="GO:0008270">
    <property type="term" value="F:zinc ion binding"/>
    <property type="evidence" value="ECO:0007669"/>
    <property type="project" value="UniProtKB-KW"/>
</dbReference>
<dbReference type="GO" id="GO:0000785">
    <property type="term" value="C:chromatin"/>
    <property type="evidence" value="ECO:0007669"/>
    <property type="project" value="TreeGrafter"/>
</dbReference>
<dbReference type="Pfam" id="PF00385">
    <property type="entry name" value="Chromo"/>
    <property type="match status" value="1"/>
</dbReference>
<dbReference type="GO" id="GO:0003677">
    <property type="term" value="F:DNA binding"/>
    <property type="evidence" value="ECO:0007669"/>
    <property type="project" value="TreeGrafter"/>
</dbReference>
<dbReference type="CDD" id="cd15489">
    <property type="entry name" value="PHD_SF"/>
    <property type="match status" value="1"/>
</dbReference>
<dbReference type="Proteomes" id="UP000688947">
    <property type="component" value="Unassembled WGS sequence"/>
</dbReference>
<feature type="domain" description="PHD-type" evidence="11">
    <location>
        <begin position="2395"/>
        <end position="2447"/>
    </location>
</feature>
<proteinExistence type="predicted"/>
<dbReference type="CDD" id="cd17995">
    <property type="entry name" value="DEXHc_CHD6_7_8_9"/>
    <property type="match status" value="1"/>
</dbReference>
<dbReference type="Pfam" id="PF00628">
    <property type="entry name" value="PHD"/>
    <property type="match status" value="2"/>
</dbReference>
<dbReference type="SMART" id="SM00249">
    <property type="entry name" value="PHD"/>
    <property type="match status" value="6"/>
</dbReference>
<evidence type="ECO:0000256" key="5">
    <source>
        <dbReference type="ARBA" id="ARBA00022833"/>
    </source>
</evidence>